<keyword evidence="1" id="KW-0732">Signal</keyword>
<dbReference type="AlphaFoldDB" id="A0A5E5BZJ5"/>
<feature type="chain" id="PRO_5022922347" description="DUF4232 domain-containing protein" evidence="1">
    <location>
        <begin position="26"/>
        <end position="175"/>
    </location>
</feature>
<feature type="signal peptide" evidence="1">
    <location>
        <begin position="1"/>
        <end position="25"/>
    </location>
</feature>
<organism evidence="3 4">
    <name type="scientific">Pandoraea bronchicola</name>
    <dbReference type="NCBI Taxonomy" id="2508287"/>
    <lineage>
        <taxon>Bacteria</taxon>
        <taxon>Pseudomonadati</taxon>
        <taxon>Pseudomonadota</taxon>
        <taxon>Betaproteobacteria</taxon>
        <taxon>Burkholderiales</taxon>
        <taxon>Burkholderiaceae</taxon>
        <taxon>Pandoraea</taxon>
    </lineage>
</organism>
<proteinExistence type="predicted"/>
<reference evidence="3 4" key="1">
    <citation type="submission" date="2019-08" db="EMBL/GenBank/DDBJ databases">
        <authorList>
            <person name="Peeters C."/>
        </authorList>
    </citation>
    <scope>NUCLEOTIDE SEQUENCE [LARGE SCALE GENOMIC DNA]</scope>
    <source>
        <strain evidence="3 4">LMG 20603</strain>
    </source>
</reference>
<dbReference type="RefSeq" id="WP_150561660.1">
    <property type="nucleotide sequence ID" value="NZ_CABPST010000016.1"/>
</dbReference>
<protein>
    <recommendedName>
        <fullName evidence="2">DUF4232 domain-containing protein</fullName>
    </recommendedName>
</protein>
<feature type="domain" description="DUF4232" evidence="2">
    <location>
        <begin position="37"/>
        <end position="141"/>
    </location>
</feature>
<accession>A0A5E5BZJ5</accession>
<sequence length="175" mass="18623">MKHSYGRYVGALLIGSFGFAQISSAQNSVDAFSLASCTVAQVSVGIDDNGELDGMSHAGVVLTVKNTTSQPCALSRRPEIEFQDRQLSTLQAAMPPKPGMFPGPVEPPLVAVPGQRYTSNIRWVSSSVYDKGRCIQPVFLALWLDGGVSRARFSGQLCGANGAAPIYTVTPFEPN</sequence>
<dbReference type="EMBL" id="CABPST010000016">
    <property type="protein sequence ID" value="VVE90532.1"/>
    <property type="molecule type" value="Genomic_DNA"/>
</dbReference>
<keyword evidence="4" id="KW-1185">Reference proteome</keyword>
<evidence type="ECO:0000313" key="3">
    <source>
        <dbReference type="EMBL" id="VVE90532.1"/>
    </source>
</evidence>
<evidence type="ECO:0000259" key="2">
    <source>
        <dbReference type="Pfam" id="PF14016"/>
    </source>
</evidence>
<evidence type="ECO:0000256" key="1">
    <source>
        <dbReference type="SAM" id="SignalP"/>
    </source>
</evidence>
<dbReference type="Proteomes" id="UP000382040">
    <property type="component" value="Unassembled WGS sequence"/>
</dbReference>
<dbReference type="Pfam" id="PF14016">
    <property type="entry name" value="DUF4232"/>
    <property type="match status" value="1"/>
</dbReference>
<evidence type="ECO:0000313" key="4">
    <source>
        <dbReference type="Proteomes" id="UP000382040"/>
    </source>
</evidence>
<name>A0A5E5BZJ5_9BURK</name>
<dbReference type="OrthoDB" id="26727at2"/>
<gene>
    <name evidence="3" type="ORF">PBR20603_04517</name>
</gene>
<dbReference type="InterPro" id="IPR025326">
    <property type="entry name" value="DUF4232"/>
</dbReference>